<evidence type="ECO:0000256" key="2">
    <source>
        <dbReference type="PROSITE-ProRule" id="PRU00047"/>
    </source>
</evidence>
<dbReference type="OrthoDB" id="3263571at2759"/>
<keyword evidence="2" id="KW-0862">Zinc</keyword>
<dbReference type="Pfam" id="PF00098">
    <property type="entry name" value="zf-CCHC"/>
    <property type="match status" value="1"/>
</dbReference>
<evidence type="ECO:0000259" key="4">
    <source>
        <dbReference type="PROSITE" id="PS50158"/>
    </source>
</evidence>
<name>A0A0C2WFQ9_AMAMK</name>
<dbReference type="GO" id="GO:0008270">
    <property type="term" value="F:zinc ion binding"/>
    <property type="evidence" value="ECO:0007669"/>
    <property type="project" value="UniProtKB-KW"/>
</dbReference>
<evidence type="ECO:0000313" key="6">
    <source>
        <dbReference type="Proteomes" id="UP000054549"/>
    </source>
</evidence>
<keyword evidence="1" id="KW-0507">mRNA processing</keyword>
<dbReference type="AlphaFoldDB" id="A0A0C2WFQ9"/>
<dbReference type="Gene3D" id="4.10.60.10">
    <property type="entry name" value="Zinc finger, CCHC-type"/>
    <property type="match status" value="1"/>
</dbReference>
<dbReference type="GO" id="GO:0006397">
    <property type="term" value="P:mRNA processing"/>
    <property type="evidence" value="ECO:0007669"/>
    <property type="project" value="UniProtKB-KW"/>
</dbReference>
<feature type="region of interest" description="Disordered" evidence="3">
    <location>
        <begin position="289"/>
        <end position="385"/>
    </location>
</feature>
<keyword evidence="2" id="KW-0479">Metal-binding</keyword>
<dbReference type="InterPro" id="IPR036875">
    <property type="entry name" value="Znf_CCHC_sf"/>
</dbReference>
<evidence type="ECO:0000256" key="1">
    <source>
        <dbReference type="ARBA" id="ARBA00022664"/>
    </source>
</evidence>
<keyword evidence="6" id="KW-1185">Reference proteome</keyword>
<reference evidence="5 6" key="1">
    <citation type="submission" date="2014-04" db="EMBL/GenBank/DDBJ databases">
        <title>Evolutionary Origins and Diversification of the Mycorrhizal Mutualists.</title>
        <authorList>
            <consortium name="DOE Joint Genome Institute"/>
            <consortium name="Mycorrhizal Genomics Consortium"/>
            <person name="Kohler A."/>
            <person name="Kuo A."/>
            <person name="Nagy L.G."/>
            <person name="Floudas D."/>
            <person name="Copeland A."/>
            <person name="Barry K.W."/>
            <person name="Cichocki N."/>
            <person name="Veneault-Fourrey C."/>
            <person name="LaButti K."/>
            <person name="Lindquist E.A."/>
            <person name="Lipzen A."/>
            <person name="Lundell T."/>
            <person name="Morin E."/>
            <person name="Murat C."/>
            <person name="Riley R."/>
            <person name="Ohm R."/>
            <person name="Sun H."/>
            <person name="Tunlid A."/>
            <person name="Henrissat B."/>
            <person name="Grigoriev I.V."/>
            <person name="Hibbett D.S."/>
            <person name="Martin F."/>
        </authorList>
    </citation>
    <scope>NUCLEOTIDE SEQUENCE [LARGE SCALE GENOMIC DNA]</scope>
    <source>
        <strain evidence="5 6">Koide BX008</strain>
    </source>
</reference>
<dbReference type="SUPFAM" id="SSF57756">
    <property type="entry name" value="Retrovirus zinc finger-like domains"/>
    <property type="match status" value="1"/>
</dbReference>
<dbReference type="InParanoid" id="A0A0C2WFQ9"/>
<feature type="compositionally biased region" description="Acidic residues" evidence="3">
    <location>
        <begin position="907"/>
        <end position="917"/>
    </location>
</feature>
<protein>
    <recommendedName>
        <fullName evidence="4">CCHC-type domain-containing protein</fullName>
    </recommendedName>
</protein>
<keyword evidence="2" id="KW-0863">Zinc-finger</keyword>
<proteinExistence type="predicted"/>
<dbReference type="Proteomes" id="UP000054549">
    <property type="component" value="Unassembled WGS sequence"/>
</dbReference>
<dbReference type="HOGENOM" id="CLU_310123_0_0_1"/>
<evidence type="ECO:0000313" key="5">
    <source>
        <dbReference type="EMBL" id="KIL54943.1"/>
    </source>
</evidence>
<feature type="region of interest" description="Disordered" evidence="3">
    <location>
        <begin position="809"/>
        <end position="830"/>
    </location>
</feature>
<dbReference type="GO" id="GO:0003676">
    <property type="term" value="F:nucleic acid binding"/>
    <property type="evidence" value="ECO:0007669"/>
    <property type="project" value="InterPro"/>
</dbReference>
<dbReference type="SMART" id="SM00343">
    <property type="entry name" value="ZnF_C2HC"/>
    <property type="match status" value="1"/>
</dbReference>
<feature type="region of interest" description="Disordered" evidence="3">
    <location>
        <begin position="871"/>
        <end position="926"/>
    </location>
</feature>
<dbReference type="InterPro" id="IPR001878">
    <property type="entry name" value="Znf_CCHC"/>
</dbReference>
<dbReference type="EMBL" id="KN818595">
    <property type="protein sequence ID" value="KIL54943.1"/>
    <property type="molecule type" value="Genomic_DNA"/>
</dbReference>
<gene>
    <name evidence="5" type="ORF">M378DRAFT_18399</name>
</gene>
<evidence type="ECO:0000256" key="3">
    <source>
        <dbReference type="SAM" id="MobiDB-lite"/>
    </source>
</evidence>
<sequence>MGKSPTGATPKELPTPEPPTSPRWIPVSPSTLAVTPPPSTPSSPTLITPGLPFTPVIPPGPFTPTEIVLGLTHLVRNQSLTDIYERLRLSNNMRERVHRVIAILWNEENITSVTHQVTQAGNPALFDFLEIFQNTVHMEFHTPGVHQLQDHLTVDLALRMIQHGIETDIYCAMHGLSWGEDNGPIFHNAELMDQAGVNRPFHTSIHDRPPPTSRLRMGRQSQEHLTRLLNRTGATQRELENQNQALRNLLGDMREPETTPLSWEETSFLDNIIGRQRLASLPSSVTTIPPFDSLNPTAPTFVPARPQTPRPSQHPRQPFAEISTNNPQDLALVTRRARRRERTQNATARRPNIPPPTQQRAPQTARRGRPRRQAPRPQHPDPFDGFYDAAGEYVDGYHGVTTIDQQLAPTNAVRTLDPRSGRYVFDLHGRRIYQDPSNYLWYYLISNQQVPHSEFFIPQTAGRLPSGSVIHEDRLYFDETEIYFDHDTRRWRSRVGDNPLSDEPFLGPEYLPGNPEEELLTHLRTQSTIVVGPVNQGTIFSANTESSDEEGTSGTDNALEYISADQEEDAELEQQEEGNQSETHLETVVPPTPLNLELLHLEPPVIPTTTETPDIEMSQAQPQNNYQGGGGGAKLPLPEDFTGVRSKCTGFLASIRAYFNFYPNQFTSDAQKITLALMSCKGAASTWRDSEFAKFDIDPVSHGTWNKFRTRFINQWEEVSAMASAMIKIQKLKLGGKYNMTQLISRFDELIPYCKIQDNEPMKIHFFNQCFPDNIKTHILLKSPTTYDEARKYATEFGLAYDRIDADNGKRPRYGTAGNDNYGRHQQRDPNAMDVDAINFEEETNIRFTKLSPSQIEDYKKQGKCFNCGQKGHMSRMCPTKKKSNGGRKGGWKGKGKPSQSIRSAETEEGPAEEDQGEGPSSGNDVACIRAMIEALDEEDRIEVLGKDF</sequence>
<accession>A0A0C2WFQ9</accession>
<feature type="domain" description="CCHC-type" evidence="4">
    <location>
        <begin position="864"/>
        <end position="879"/>
    </location>
</feature>
<feature type="compositionally biased region" description="Basic residues" evidence="3">
    <location>
        <begin position="879"/>
        <end position="896"/>
    </location>
</feature>
<dbReference type="PROSITE" id="PS50158">
    <property type="entry name" value="ZF_CCHC"/>
    <property type="match status" value="1"/>
</dbReference>
<feature type="region of interest" description="Disordered" evidence="3">
    <location>
        <begin position="1"/>
        <end position="44"/>
    </location>
</feature>
<dbReference type="STRING" id="946122.A0A0C2WFQ9"/>
<organism evidence="5 6">
    <name type="scientific">Amanita muscaria (strain Koide BX008)</name>
    <dbReference type="NCBI Taxonomy" id="946122"/>
    <lineage>
        <taxon>Eukaryota</taxon>
        <taxon>Fungi</taxon>
        <taxon>Dikarya</taxon>
        <taxon>Basidiomycota</taxon>
        <taxon>Agaricomycotina</taxon>
        <taxon>Agaricomycetes</taxon>
        <taxon>Agaricomycetidae</taxon>
        <taxon>Agaricales</taxon>
        <taxon>Pluteineae</taxon>
        <taxon>Amanitaceae</taxon>
        <taxon>Amanita</taxon>
    </lineage>
</organism>